<feature type="domain" description="HTH myb-type" evidence="6">
    <location>
        <begin position="386"/>
        <end position="433"/>
    </location>
</feature>
<feature type="compositionally biased region" description="Polar residues" evidence="4">
    <location>
        <begin position="183"/>
        <end position="194"/>
    </location>
</feature>
<evidence type="ECO:0000259" key="5">
    <source>
        <dbReference type="PROSITE" id="PS50090"/>
    </source>
</evidence>
<name>A0A8A1MCC7_AJECA</name>
<dbReference type="OrthoDB" id="39591at2759"/>
<dbReference type="PROSITE" id="PS51294">
    <property type="entry name" value="HTH_MYB"/>
    <property type="match status" value="1"/>
</dbReference>
<dbReference type="AlphaFoldDB" id="A0A8A1MCC7"/>
<dbReference type="SMART" id="SM00717">
    <property type="entry name" value="SANT"/>
    <property type="match status" value="2"/>
</dbReference>
<dbReference type="VEuPathDB" id="FungiDB:I7I51_00553"/>
<dbReference type="InterPro" id="IPR051651">
    <property type="entry name" value="DMTF1_DNA-bind_reg"/>
</dbReference>
<dbReference type="Proteomes" id="UP000663671">
    <property type="component" value="Chromosome 1"/>
</dbReference>
<evidence type="ECO:0000256" key="4">
    <source>
        <dbReference type="SAM" id="MobiDB-lite"/>
    </source>
</evidence>
<feature type="region of interest" description="Disordered" evidence="4">
    <location>
        <begin position="166"/>
        <end position="221"/>
    </location>
</feature>
<dbReference type="InterPro" id="IPR017930">
    <property type="entry name" value="Myb_dom"/>
</dbReference>
<keyword evidence="3" id="KW-0539">Nucleus</keyword>
<dbReference type="InterPro" id="IPR009057">
    <property type="entry name" value="Homeodomain-like_sf"/>
</dbReference>
<dbReference type="Gene3D" id="1.10.10.60">
    <property type="entry name" value="Homeodomain-like"/>
    <property type="match status" value="1"/>
</dbReference>
<dbReference type="PROSITE" id="PS50090">
    <property type="entry name" value="MYB_LIKE"/>
    <property type="match status" value="1"/>
</dbReference>
<evidence type="ECO:0000256" key="3">
    <source>
        <dbReference type="ARBA" id="ARBA00023242"/>
    </source>
</evidence>
<dbReference type="CDD" id="cd00167">
    <property type="entry name" value="SANT"/>
    <property type="match status" value="1"/>
</dbReference>
<dbReference type="InterPro" id="IPR001005">
    <property type="entry name" value="SANT/Myb"/>
</dbReference>
<evidence type="ECO:0000313" key="7">
    <source>
        <dbReference type="EMBL" id="QSS63495.1"/>
    </source>
</evidence>
<dbReference type="SUPFAM" id="SSF46689">
    <property type="entry name" value="Homeodomain-like"/>
    <property type="match status" value="1"/>
</dbReference>
<dbReference type="PANTHER" id="PTHR46380:SF2">
    <property type="entry name" value="CYCLIN-D-BINDING MYB-LIKE TRANSCRIPTION FACTOR 1"/>
    <property type="match status" value="1"/>
</dbReference>
<feature type="domain" description="Myb-like" evidence="5">
    <location>
        <begin position="380"/>
        <end position="429"/>
    </location>
</feature>
<evidence type="ECO:0000313" key="8">
    <source>
        <dbReference type="Proteomes" id="UP000663671"/>
    </source>
</evidence>
<keyword evidence="2 7" id="KW-0238">DNA-binding</keyword>
<evidence type="ECO:0000256" key="1">
    <source>
        <dbReference type="ARBA" id="ARBA00004123"/>
    </source>
</evidence>
<dbReference type="PANTHER" id="PTHR46380">
    <property type="entry name" value="CYCLIN-D-BINDING MYB-LIKE TRANSCRIPTION FACTOR 1"/>
    <property type="match status" value="1"/>
</dbReference>
<feature type="compositionally biased region" description="Polar residues" evidence="4">
    <location>
        <begin position="271"/>
        <end position="284"/>
    </location>
</feature>
<evidence type="ECO:0000259" key="6">
    <source>
        <dbReference type="PROSITE" id="PS51294"/>
    </source>
</evidence>
<reference evidence="7" key="1">
    <citation type="submission" date="2021-01" db="EMBL/GenBank/DDBJ databases">
        <title>Chromosome-level genome assembly of a human fungal pathogen reveals clustering of transcriptionally co-regulated genes.</title>
        <authorList>
            <person name="Voorhies M."/>
            <person name="Cohen S."/>
            <person name="Shea T.P."/>
            <person name="Petrus S."/>
            <person name="Munoz J.F."/>
            <person name="Poplawski S."/>
            <person name="Goldman W.E."/>
            <person name="Michael T."/>
            <person name="Cuomo C.A."/>
            <person name="Sil A."/>
            <person name="Beyhan S."/>
        </authorList>
    </citation>
    <scope>NUCLEOTIDE SEQUENCE</scope>
    <source>
        <strain evidence="7">WU24</strain>
    </source>
</reference>
<comment type="subcellular location">
    <subcellularLocation>
        <location evidence="1">Nucleus</location>
    </subcellularLocation>
</comment>
<dbReference type="GO" id="GO:0000976">
    <property type="term" value="F:transcription cis-regulatory region binding"/>
    <property type="evidence" value="ECO:0007669"/>
    <property type="project" value="TreeGrafter"/>
</dbReference>
<evidence type="ECO:0000256" key="2">
    <source>
        <dbReference type="ARBA" id="ARBA00023125"/>
    </source>
</evidence>
<organism evidence="7 8">
    <name type="scientific">Ajellomyces capsulatus</name>
    <name type="common">Darling's disease fungus</name>
    <name type="synonym">Histoplasma capsulatum</name>
    <dbReference type="NCBI Taxonomy" id="5037"/>
    <lineage>
        <taxon>Eukaryota</taxon>
        <taxon>Fungi</taxon>
        <taxon>Dikarya</taxon>
        <taxon>Ascomycota</taxon>
        <taxon>Pezizomycotina</taxon>
        <taxon>Eurotiomycetes</taxon>
        <taxon>Eurotiomycetidae</taxon>
        <taxon>Onygenales</taxon>
        <taxon>Ajellomycetaceae</taxon>
        <taxon>Histoplasma</taxon>
    </lineage>
</organism>
<protein>
    <submittedName>
        <fullName evidence="7">MYB DNA-binding domain-containing protein</fullName>
    </submittedName>
</protein>
<dbReference type="EMBL" id="CP069114">
    <property type="protein sequence ID" value="QSS63495.1"/>
    <property type="molecule type" value="Genomic_DNA"/>
</dbReference>
<proteinExistence type="predicted"/>
<feature type="region of interest" description="Disordered" evidence="4">
    <location>
        <begin position="271"/>
        <end position="303"/>
    </location>
</feature>
<gene>
    <name evidence="7" type="ORF">I7I51_00553</name>
</gene>
<accession>A0A8A1MCC7</accession>
<dbReference type="Pfam" id="PF13921">
    <property type="entry name" value="Myb_DNA-bind_6"/>
    <property type="match status" value="1"/>
</dbReference>
<dbReference type="GO" id="GO:0003700">
    <property type="term" value="F:DNA-binding transcription factor activity"/>
    <property type="evidence" value="ECO:0007669"/>
    <property type="project" value="TreeGrafter"/>
</dbReference>
<dbReference type="GO" id="GO:0005634">
    <property type="term" value="C:nucleus"/>
    <property type="evidence" value="ECO:0007669"/>
    <property type="project" value="UniProtKB-SubCell"/>
</dbReference>
<sequence>MSEGASNEAFARLRLVDAVWTLFGRWTLVDAELRLWLGLDASEGCAAIRREFITDGNHLYWPVGVFPASPCGNNVGDGRLGSLNSLSAFHIADRNVFEDSFQVLCRAASIWGNSDTYITSAHHPGPRALDAAHSDPEEESLARLGYHVDSAGKFLPAWAAPALGAGLDDDTPIGENPLPNVDPQLQASPGNPQQGYEPLFFPEDNGNDNNDSGDHPHGAAVSGIQPDSCFYKQRCPEESTLHHVEQFLVEPPAAAGSLNVPEPQHRLQLNQHAATPTTNLQPSTRAKKPRKPKDKPNQTGRHSAAEISAIEDFKSQFCQANDMSSEDFGRMVQHRETDRADFPCPESIMTRPKFWELLYALMPCRRRKDVHRYMRSHYVATSQKPRQWTREQDDELAALHAKYGSDFAKIARILGRSRDDVNTRFRKHVQHRDTQNHGSWTDAECVRLENAVRQWRTAQAPEDENAAGCSAPEDIYHIDPYIILWSQCAAKWRAMQKKRREERHNTGPK</sequence>